<reference evidence="1" key="1">
    <citation type="submission" date="2022-03" db="EMBL/GenBank/DDBJ databases">
        <title>The complete genome sequence of a Methyloterrigena soli.</title>
        <authorList>
            <person name="Zi Z."/>
        </authorList>
    </citation>
    <scope>NUCLEOTIDE SEQUENCE</scope>
    <source>
        <strain evidence="1">M48</strain>
    </source>
</reference>
<dbReference type="InterPro" id="IPR007709">
    <property type="entry name" value="N-FG_amidohydro"/>
</dbReference>
<dbReference type="PIRSF" id="PIRSF029730">
    <property type="entry name" value="UCP029730"/>
    <property type="match status" value="1"/>
</dbReference>
<dbReference type="RefSeq" id="WP_281734871.1">
    <property type="nucleotide sequence ID" value="NZ_JAKETQ010000001.1"/>
</dbReference>
<dbReference type="SUPFAM" id="SSF53187">
    <property type="entry name" value="Zn-dependent exopeptidases"/>
    <property type="match status" value="1"/>
</dbReference>
<accession>A0AA41UER1</accession>
<gene>
    <name evidence="1" type="ORF">ML536_02685</name>
</gene>
<dbReference type="Pfam" id="PF05013">
    <property type="entry name" value="FGase"/>
    <property type="match status" value="1"/>
</dbReference>
<dbReference type="Gene3D" id="3.40.630.40">
    <property type="entry name" value="Zn-dependent exopeptidases"/>
    <property type="match status" value="1"/>
</dbReference>
<dbReference type="Proteomes" id="UP001156140">
    <property type="component" value="Unassembled WGS sequence"/>
</dbReference>
<organism evidence="1 2">
    <name type="scientific">Paradevosia shaoguanensis</name>
    <dbReference type="NCBI Taxonomy" id="1335043"/>
    <lineage>
        <taxon>Bacteria</taxon>
        <taxon>Pseudomonadati</taxon>
        <taxon>Pseudomonadota</taxon>
        <taxon>Alphaproteobacteria</taxon>
        <taxon>Hyphomicrobiales</taxon>
        <taxon>Devosiaceae</taxon>
        <taxon>Paradevosia</taxon>
    </lineage>
</organism>
<comment type="caution">
    <text evidence="1">The sequence shown here is derived from an EMBL/GenBank/DDBJ whole genome shotgun (WGS) entry which is preliminary data.</text>
</comment>
<name>A0AA41UER1_9HYPH</name>
<dbReference type="AlphaFoldDB" id="A0AA41UER1"/>
<keyword evidence="2" id="KW-1185">Reference proteome</keyword>
<sequence>MDDGSRLQPVQVNNAEGRSPFVLVCDHASNRIPPEYGDLGLTPSERVSHVAWDPGALGVALGLSERLDAPLVYSTVSRLIIDANRDHDRPDLIPALSERTVIPGNAHVEPLERAHRIVAFHNPFHEAITALLDRRAAEGRETILVTVHSFTPVYMDVPRPWPIGLIHGVDPTYTAALRVALLIEDGGLNVGWNEPYAALNGVTYTLEHHGDGRGLASTMIEIRNDEILEPSGVDLWSARLARCLIAARGTMAAAPVLPPSHQGQPSGGTNG</sequence>
<protein>
    <submittedName>
        <fullName evidence="1">N-formylglutamate amidohydrolase</fullName>
    </submittedName>
</protein>
<proteinExistence type="predicted"/>
<dbReference type="EMBL" id="JALAZD010000001">
    <property type="protein sequence ID" value="MCI0125726.1"/>
    <property type="molecule type" value="Genomic_DNA"/>
</dbReference>
<evidence type="ECO:0000313" key="2">
    <source>
        <dbReference type="Proteomes" id="UP001156140"/>
    </source>
</evidence>
<dbReference type="InterPro" id="IPR011227">
    <property type="entry name" value="UCP029730"/>
</dbReference>
<evidence type="ECO:0000313" key="1">
    <source>
        <dbReference type="EMBL" id="MCI0125726.1"/>
    </source>
</evidence>